<protein>
    <submittedName>
        <fullName evidence="1">Uncharacterized protein</fullName>
    </submittedName>
</protein>
<reference evidence="2" key="1">
    <citation type="journal article" date="2015" name="Nat. Genet.">
        <title>The genome and transcriptome of the zoonotic hookworm Ancylostoma ceylanicum identify infection-specific gene families.</title>
        <authorList>
            <person name="Schwarz E.M."/>
            <person name="Hu Y."/>
            <person name="Antoshechkin I."/>
            <person name="Miller M.M."/>
            <person name="Sternberg P.W."/>
            <person name="Aroian R.V."/>
        </authorList>
    </citation>
    <scope>NUCLEOTIDE SEQUENCE</scope>
    <source>
        <strain evidence="2">HY135</strain>
    </source>
</reference>
<name>A0A016WKU8_9BILA</name>
<dbReference type="Proteomes" id="UP000024635">
    <property type="component" value="Unassembled WGS sequence"/>
</dbReference>
<dbReference type="EMBL" id="JARK01000212">
    <property type="protein sequence ID" value="EYC40439.1"/>
    <property type="molecule type" value="Genomic_DNA"/>
</dbReference>
<keyword evidence="2" id="KW-1185">Reference proteome</keyword>
<comment type="caution">
    <text evidence="1">The sequence shown here is derived from an EMBL/GenBank/DDBJ whole genome shotgun (WGS) entry which is preliminary data.</text>
</comment>
<proteinExistence type="predicted"/>
<dbReference type="AlphaFoldDB" id="A0A016WKU8"/>
<evidence type="ECO:0000313" key="1">
    <source>
        <dbReference type="EMBL" id="EYC40439.1"/>
    </source>
</evidence>
<gene>
    <name evidence="1" type="primary">Acey_s0612.g664</name>
    <name evidence="1" type="ORF">Y032_0612g664</name>
</gene>
<organism evidence="1 2">
    <name type="scientific">Ancylostoma ceylanicum</name>
    <dbReference type="NCBI Taxonomy" id="53326"/>
    <lineage>
        <taxon>Eukaryota</taxon>
        <taxon>Metazoa</taxon>
        <taxon>Ecdysozoa</taxon>
        <taxon>Nematoda</taxon>
        <taxon>Chromadorea</taxon>
        <taxon>Rhabditida</taxon>
        <taxon>Rhabditina</taxon>
        <taxon>Rhabditomorpha</taxon>
        <taxon>Strongyloidea</taxon>
        <taxon>Ancylostomatidae</taxon>
        <taxon>Ancylostomatinae</taxon>
        <taxon>Ancylostoma</taxon>
    </lineage>
</organism>
<accession>A0A016WKU8</accession>
<sequence length="71" mass="7894">MDSKRLLTRGGVAARSFWLSAAPRQRASWSETEKNRYVVISCLLGRCNRQPGCPCRSPAPCLRPFGVHCTS</sequence>
<evidence type="ECO:0000313" key="2">
    <source>
        <dbReference type="Proteomes" id="UP000024635"/>
    </source>
</evidence>